<feature type="chain" id="PRO_5021491316" evidence="1">
    <location>
        <begin position="22"/>
        <end position="525"/>
    </location>
</feature>
<feature type="domain" description="DUF4394" evidence="2">
    <location>
        <begin position="281"/>
        <end position="504"/>
    </location>
</feature>
<keyword evidence="1" id="KW-0732">Signal</keyword>
<feature type="signal peptide" evidence="1">
    <location>
        <begin position="1"/>
        <end position="21"/>
    </location>
</feature>
<dbReference type="Proteomes" id="UP000319212">
    <property type="component" value="Unassembled WGS sequence"/>
</dbReference>
<dbReference type="RefSeq" id="WP_140840078.1">
    <property type="nucleotide sequence ID" value="NZ_RCZI01000002.1"/>
</dbReference>
<proteinExistence type="predicted"/>
<dbReference type="InterPro" id="IPR025507">
    <property type="entry name" value="DUF4394"/>
</dbReference>
<evidence type="ECO:0000256" key="1">
    <source>
        <dbReference type="SAM" id="SignalP"/>
    </source>
</evidence>
<protein>
    <submittedName>
        <fullName evidence="3">DUF4394 domain-containing protein</fullName>
    </submittedName>
</protein>
<evidence type="ECO:0000259" key="2">
    <source>
        <dbReference type="Pfam" id="PF14339"/>
    </source>
</evidence>
<dbReference type="EMBL" id="RCZI01000002">
    <property type="protein sequence ID" value="TPG28515.1"/>
    <property type="molecule type" value="Genomic_DNA"/>
</dbReference>
<evidence type="ECO:0000313" key="4">
    <source>
        <dbReference type="Proteomes" id="UP000319212"/>
    </source>
</evidence>
<dbReference type="Pfam" id="PF14339">
    <property type="entry name" value="DUF4394"/>
    <property type="match status" value="2"/>
</dbReference>
<organism evidence="3 4">
    <name type="scientific">Variovorax guangxiensis</name>
    <dbReference type="NCBI Taxonomy" id="1775474"/>
    <lineage>
        <taxon>Bacteria</taxon>
        <taxon>Pseudomonadati</taxon>
        <taxon>Pseudomonadota</taxon>
        <taxon>Betaproteobacteria</taxon>
        <taxon>Burkholderiales</taxon>
        <taxon>Comamonadaceae</taxon>
        <taxon>Variovorax</taxon>
    </lineage>
</organism>
<dbReference type="AlphaFoldDB" id="A0A502DSS4"/>
<dbReference type="PROSITE" id="PS51257">
    <property type="entry name" value="PROKAR_LIPOPROTEIN"/>
    <property type="match status" value="1"/>
</dbReference>
<dbReference type="SUPFAM" id="SSF69322">
    <property type="entry name" value="Tricorn protease domain 2"/>
    <property type="match status" value="1"/>
</dbReference>
<gene>
    <name evidence="3" type="ORF">EAH82_06815</name>
</gene>
<accession>A0A502DSS4</accession>
<feature type="domain" description="DUF4394" evidence="2">
    <location>
        <begin position="48"/>
        <end position="264"/>
    </location>
</feature>
<sequence>MHRLISLPLALVAAAAITACGGGGGHGDSGNVDGPLGNTVAVTASGRVISFDRATPGTVATSRAVSGLVAGETLVGIDVRPADRAIYAVSSQGRIFTLDAATGVLTLKSTLSTPLAGSQFGVDFNPVADRLRLVSDSGQNLRVDVNTGIAVVDGPINGAPARITASAYTNAFAGTATTQLYNLDAAGTLYLQDPPNAGTLANPVPLNVTFTASNGFDIDARNNIGYAALAVGGTTTLYTVPLSGTAGAQRVGTIGTGEALVGLALVPPAAPKVYVLHDAARLASFALTAPNTLSSAVGISGLAGNETVVGVDFRPSNGRLYALTSTARLLTVDPDTGASTPVGALAADPADATLPYAGLTGTRFTVDFNPVADRLRVVSDTGQNLRINVDTGLTTTDGAINRATPAVVVAGAYTNSFAGTTATDLLDLEGNENVLARQSPPNDGTLVNLGAVGIPLNGQAAFDIAGGANGLALAALRGAGVGPFTLYTVSLTTGAATPFGAVNGAAFGQIGGAAGPVVRDIAIRF</sequence>
<dbReference type="OrthoDB" id="531718at2"/>
<reference evidence="3 4" key="1">
    <citation type="journal article" date="2019" name="Environ. Microbiol.">
        <title>Species interactions and distinct microbial communities in high Arctic permafrost affected cryosols are associated with the CH4 and CO2 gas fluxes.</title>
        <authorList>
            <person name="Altshuler I."/>
            <person name="Hamel J."/>
            <person name="Turney S."/>
            <person name="Magnuson E."/>
            <person name="Levesque R."/>
            <person name="Greer C."/>
            <person name="Whyte L.G."/>
        </authorList>
    </citation>
    <scope>NUCLEOTIDE SEQUENCE [LARGE SCALE GENOMIC DNA]</scope>
    <source>
        <strain evidence="3 4">S06.C</strain>
    </source>
</reference>
<comment type="caution">
    <text evidence="3">The sequence shown here is derived from an EMBL/GenBank/DDBJ whole genome shotgun (WGS) entry which is preliminary data.</text>
</comment>
<evidence type="ECO:0000313" key="3">
    <source>
        <dbReference type="EMBL" id="TPG28515.1"/>
    </source>
</evidence>
<name>A0A502DSS4_9BURK</name>